<evidence type="ECO:0000313" key="5">
    <source>
        <dbReference type="Proteomes" id="UP000245790"/>
    </source>
</evidence>
<feature type="transmembrane region" description="Helical" evidence="1">
    <location>
        <begin position="602"/>
        <end position="623"/>
    </location>
</feature>
<evidence type="ECO:0000259" key="3">
    <source>
        <dbReference type="Pfam" id="PF00144"/>
    </source>
</evidence>
<dbReference type="PANTHER" id="PTHR46825:SF9">
    <property type="entry name" value="BETA-LACTAMASE-RELATED DOMAIN-CONTAINING PROTEIN"/>
    <property type="match status" value="1"/>
</dbReference>
<feature type="transmembrane region" description="Helical" evidence="1">
    <location>
        <begin position="540"/>
        <end position="563"/>
    </location>
</feature>
<keyword evidence="5" id="KW-1185">Reference proteome</keyword>
<dbReference type="SUPFAM" id="SSF56601">
    <property type="entry name" value="beta-lactamase/transpeptidase-like"/>
    <property type="match status" value="1"/>
</dbReference>
<gene>
    <name evidence="4" type="ORF">C8D97_11715</name>
</gene>
<dbReference type="Pfam" id="PF00144">
    <property type="entry name" value="Beta-lactamase"/>
    <property type="match status" value="1"/>
</dbReference>
<comment type="caution">
    <text evidence="4">The sequence shown here is derived from an EMBL/GenBank/DDBJ whole genome shotgun (WGS) entry which is preliminary data.</text>
</comment>
<evidence type="ECO:0000313" key="4">
    <source>
        <dbReference type="EMBL" id="PWK42813.1"/>
    </source>
</evidence>
<protein>
    <submittedName>
        <fullName evidence="4">CubicO group peptidase (Beta-lactamase class C family)</fullName>
    </submittedName>
</protein>
<feature type="chain" id="PRO_5016399033" evidence="2">
    <location>
        <begin position="20"/>
        <end position="635"/>
    </location>
</feature>
<dbReference type="Proteomes" id="UP000245790">
    <property type="component" value="Unassembled WGS sequence"/>
</dbReference>
<name>A0A316FBI4_9GAMM</name>
<reference evidence="4 5" key="1">
    <citation type="submission" date="2018-05" db="EMBL/GenBank/DDBJ databases">
        <title>Genomic Encyclopedia of Type Strains, Phase IV (KMG-IV): sequencing the most valuable type-strain genomes for metagenomic binning, comparative biology and taxonomic classification.</title>
        <authorList>
            <person name="Goeker M."/>
        </authorList>
    </citation>
    <scope>NUCLEOTIDE SEQUENCE [LARGE SCALE GENOMIC DNA]</scope>
    <source>
        <strain evidence="4 5">DSM 25350</strain>
    </source>
</reference>
<keyword evidence="1" id="KW-1133">Transmembrane helix</keyword>
<feature type="transmembrane region" description="Helical" evidence="1">
    <location>
        <begin position="569"/>
        <end position="590"/>
    </location>
</feature>
<sequence length="635" mass="70702">MIKQLIAITVLTFSVLSVAKEYDSPAKTVDDIKQRITELVEYHGIPGLSVAIVENDHNRLVAGFGMADREQKKPASAETLFRIGSISKMFVSLAALKLQEQGKLDLNTPLKELAPDIEFDNPWSETDPVRLVHLLEHSAGWDDIHLTEYASNDPAPLTLKQALDYHPDSRVSRWRPGVRMSYANSGPAVAAYVIEKVTGMDFESYINQQFFQPLEMTTATYRYPEQDHLLAKLYQSGEEAPYWHISMRPSGSINASARDMANLVRFYLNRGVANGDRILSAESIRRMETPETSLAAKAGMKTGFGTGNFTTTYKNFVFYGHNGGVNGGVSQLAYLPNQGVGYAIAMNSDNSQAFKAIYQEVQRYITFGLSGPKLPEVTSLPENTAEQYSGFYRLVNPRQALFGFGSELFGSRYLRVEKNIAAWGEISKATNKENDEKSDSKSAEKDKHFYPISDQLLRRHDASVASMALLKDESCLAVQIGTQYWQKISSFNHYATKIAAWTFITITGLQILWFFVWGIRRLNKQISKGPAMQIRIWPALAAFSILGTSILLIVGELVDVFVMLGQPSFISVSILILTWLYPVAAIVGLIQSVRYRSESINSVAKVFCLISSAVFVLSILYLLPAGLIGLSTFSY</sequence>
<organism evidence="4 5">
    <name type="scientific">Pleionea mediterranea</name>
    <dbReference type="NCBI Taxonomy" id="523701"/>
    <lineage>
        <taxon>Bacteria</taxon>
        <taxon>Pseudomonadati</taxon>
        <taxon>Pseudomonadota</taxon>
        <taxon>Gammaproteobacteria</taxon>
        <taxon>Oceanospirillales</taxon>
        <taxon>Pleioneaceae</taxon>
        <taxon>Pleionea</taxon>
    </lineage>
</organism>
<dbReference type="AlphaFoldDB" id="A0A316FBI4"/>
<dbReference type="EMBL" id="QGGU01000017">
    <property type="protein sequence ID" value="PWK42813.1"/>
    <property type="molecule type" value="Genomic_DNA"/>
</dbReference>
<dbReference type="OrthoDB" id="119951at2"/>
<proteinExistence type="predicted"/>
<dbReference type="InterPro" id="IPR050491">
    <property type="entry name" value="AmpC-like"/>
</dbReference>
<evidence type="ECO:0000256" key="2">
    <source>
        <dbReference type="SAM" id="SignalP"/>
    </source>
</evidence>
<dbReference type="InterPro" id="IPR001466">
    <property type="entry name" value="Beta-lactam-related"/>
</dbReference>
<dbReference type="RefSeq" id="WP_109765079.1">
    <property type="nucleotide sequence ID" value="NZ_QGGU01000017.1"/>
</dbReference>
<dbReference type="InterPro" id="IPR012338">
    <property type="entry name" value="Beta-lactam/transpept-like"/>
</dbReference>
<feature type="transmembrane region" description="Helical" evidence="1">
    <location>
        <begin position="498"/>
        <end position="519"/>
    </location>
</feature>
<dbReference type="PANTHER" id="PTHR46825">
    <property type="entry name" value="D-ALANYL-D-ALANINE-CARBOXYPEPTIDASE/ENDOPEPTIDASE AMPH"/>
    <property type="match status" value="1"/>
</dbReference>
<dbReference type="Gene3D" id="3.40.710.10">
    <property type="entry name" value="DD-peptidase/beta-lactamase superfamily"/>
    <property type="match status" value="1"/>
</dbReference>
<accession>A0A316FBI4</accession>
<feature type="domain" description="Beta-lactamase-related" evidence="3">
    <location>
        <begin position="33"/>
        <end position="352"/>
    </location>
</feature>
<feature type="signal peptide" evidence="2">
    <location>
        <begin position="1"/>
        <end position="19"/>
    </location>
</feature>
<keyword evidence="1" id="KW-0812">Transmembrane</keyword>
<evidence type="ECO:0000256" key="1">
    <source>
        <dbReference type="SAM" id="Phobius"/>
    </source>
</evidence>
<keyword evidence="1" id="KW-0472">Membrane</keyword>
<keyword evidence="2" id="KW-0732">Signal</keyword>